<organism evidence="2 3">
    <name type="scientific">Cloeon dipterum</name>
    <dbReference type="NCBI Taxonomy" id="197152"/>
    <lineage>
        <taxon>Eukaryota</taxon>
        <taxon>Metazoa</taxon>
        <taxon>Ecdysozoa</taxon>
        <taxon>Arthropoda</taxon>
        <taxon>Hexapoda</taxon>
        <taxon>Insecta</taxon>
        <taxon>Pterygota</taxon>
        <taxon>Palaeoptera</taxon>
        <taxon>Ephemeroptera</taxon>
        <taxon>Pisciforma</taxon>
        <taxon>Baetidae</taxon>
        <taxon>Cloeon</taxon>
    </lineage>
</organism>
<feature type="region of interest" description="Disordered" evidence="1">
    <location>
        <begin position="140"/>
        <end position="190"/>
    </location>
</feature>
<feature type="compositionally biased region" description="Polar residues" evidence="1">
    <location>
        <begin position="162"/>
        <end position="190"/>
    </location>
</feature>
<dbReference type="EMBL" id="CADEPI010000424">
    <property type="protein sequence ID" value="CAB3385614.1"/>
    <property type="molecule type" value="Genomic_DNA"/>
</dbReference>
<dbReference type="OrthoDB" id="63112at2759"/>
<dbReference type="AlphaFoldDB" id="A0A8S1DPE4"/>
<protein>
    <submittedName>
        <fullName evidence="2">Uncharacterized protein</fullName>
    </submittedName>
</protein>
<evidence type="ECO:0000256" key="1">
    <source>
        <dbReference type="SAM" id="MobiDB-lite"/>
    </source>
</evidence>
<keyword evidence="3" id="KW-1185">Reference proteome</keyword>
<name>A0A8S1DPE4_9INSE</name>
<evidence type="ECO:0000313" key="2">
    <source>
        <dbReference type="EMBL" id="CAB3385614.1"/>
    </source>
</evidence>
<feature type="compositionally biased region" description="Basic and acidic residues" evidence="1">
    <location>
        <begin position="140"/>
        <end position="159"/>
    </location>
</feature>
<gene>
    <name evidence="2" type="ORF">CLODIP_2_CD14016</name>
</gene>
<sequence>MQSQGNSRSVAILLYKARRLKNISHVKIANARLMCRKKRRSFCLRKKVLLKSVLRETVKEIEELKSERTSWKLSHLNRPTTVSKRETEEAVLAIMPKKSRSQLDNPSSTMETVRNTSLVPIPNLDAAPTAASSGNLISLKEAEGSSSEKENSLDSRVREIGQPTNSVQYEIRQTNSGETQNSGSDWETEQAVQSILLN</sequence>
<dbReference type="Proteomes" id="UP000494165">
    <property type="component" value="Unassembled WGS sequence"/>
</dbReference>
<evidence type="ECO:0000313" key="3">
    <source>
        <dbReference type="Proteomes" id="UP000494165"/>
    </source>
</evidence>
<proteinExistence type="predicted"/>
<comment type="caution">
    <text evidence="2">The sequence shown here is derived from an EMBL/GenBank/DDBJ whole genome shotgun (WGS) entry which is preliminary data.</text>
</comment>
<accession>A0A8S1DPE4</accession>
<reference evidence="2 3" key="1">
    <citation type="submission" date="2020-04" db="EMBL/GenBank/DDBJ databases">
        <authorList>
            <person name="Alioto T."/>
            <person name="Alioto T."/>
            <person name="Gomez Garrido J."/>
        </authorList>
    </citation>
    <scope>NUCLEOTIDE SEQUENCE [LARGE SCALE GENOMIC DNA]</scope>
</reference>